<feature type="domain" description="CobE/GbiG C-terminal" evidence="1">
    <location>
        <begin position="24"/>
        <end position="148"/>
    </location>
</feature>
<dbReference type="PANTHER" id="PTHR37477">
    <property type="entry name" value="COBALT-PRECORRIN-5A HYDROLASE"/>
    <property type="match status" value="1"/>
</dbReference>
<reference evidence="2 3" key="1">
    <citation type="submission" date="2018-01" db="EMBL/GenBank/DDBJ databases">
        <title>Denitrification phenotypes of diverse strains of Pseudomonas stutzeri.</title>
        <authorList>
            <person name="Milligan D.A."/>
            <person name="Bergaust L."/>
            <person name="Bakken L.R."/>
            <person name="Frostegard A."/>
        </authorList>
    </citation>
    <scope>NUCLEOTIDE SEQUENCE [LARGE SCALE GENOMIC DNA]</scope>
    <source>
        <strain evidence="2 3">CCUG 44592</strain>
    </source>
</reference>
<dbReference type="InterPro" id="IPR002750">
    <property type="entry name" value="CobE/GbiG_C"/>
</dbReference>
<gene>
    <name evidence="2" type="ORF">CXK99_06445</name>
</gene>
<dbReference type="EMBL" id="POUM01000004">
    <property type="protein sequence ID" value="PNF60335.1"/>
    <property type="molecule type" value="Genomic_DNA"/>
</dbReference>
<evidence type="ECO:0000259" key="1">
    <source>
        <dbReference type="Pfam" id="PF01890"/>
    </source>
</evidence>
<dbReference type="SUPFAM" id="SSF159664">
    <property type="entry name" value="CobE/GbiG C-terminal domain-like"/>
    <property type="match status" value="1"/>
</dbReference>
<evidence type="ECO:0000313" key="3">
    <source>
        <dbReference type="Proteomes" id="UP000236003"/>
    </source>
</evidence>
<evidence type="ECO:0000313" key="2">
    <source>
        <dbReference type="EMBL" id="PNF60335.1"/>
    </source>
</evidence>
<dbReference type="RefSeq" id="WP_102820087.1">
    <property type="nucleotide sequence ID" value="NZ_JAMOHR010000004.1"/>
</dbReference>
<dbReference type="Proteomes" id="UP000236003">
    <property type="component" value="Unassembled WGS sequence"/>
</dbReference>
<accession>A0A2N8RGW3</accession>
<dbReference type="InterPro" id="IPR036518">
    <property type="entry name" value="CobE/GbiG_C_sf"/>
</dbReference>
<protein>
    <submittedName>
        <fullName evidence="2">Cobalamin biosynthesis protein CobE</fullName>
    </submittedName>
</protein>
<dbReference type="PANTHER" id="PTHR37477:SF1">
    <property type="entry name" value="COBALT-PRECORRIN-5A HYDROLASE"/>
    <property type="match status" value="1"/>
</dbReference>
<name>A0A2N8RGW3_STUST</name>
<dbReference type="Gene3D" id="3.30.420.180">
    <property type="entry name" value="CobE/GbiG C-terminal domain"/>
    <property type="match status" value="1"/>
</dbReference>
<dbReference type="Pfam" id="PF01890">
    <property type="entry name" value="CbiG_C"/>
    <property type="match status" value="1"/>
</dbReference>
<dbReference type="GO" id="GO:0009236">
    <property type="term" value="P:cobalamin biosynthetic process"/>
    <property type="evidence" value="ECO:0007669"/>
    <property type="project" value="InterPro"/>
</dbReference>
<dbReference type="InterPro" id="IPR052553">
    <property type="entry name" value="CbiG_hydrolase"/>
</dbReference>
<organism evidence="2 3">
    <name type="scientific">Stutzerimonas stutzeri</name>
    <name type="common">Pseudomonas stutzeri</name>
    <dbReference type="NCBI Taxonomy" id="316"/>
    <lineage>
        <taxon>Bacteria</taxon>
        <taxon>Pseudomonadati</taxon>
        <taxon>Pseudomonadota</taxon>
        <taxon>Gammaproteobacteria</taxon>
        <taxon>Pseudomonadales</taxon>
        <taxon>Pseudomonadaceae</taxon>
        <taxon>Stutzerimonas</taxon>
    </lineage>
</organism>
<sequence length="153" mass="15590">MPLQTASEDSSAPDASAASGAQLYVAGLGCRRGCSRIELEALLHHALREHGLAIAAVSCLASSERKTDEPGLRELAAHLQLPLALLSAAELAPYDAALSEASPLSKSLTGSAGLAEASALAQAESLSDGKAKLLCRKLRSANATCAIAVTRLS</sequence>
<proteinExistence type="predicted"/>
<comment type="caution">
    <text evidence="2">The sequence shown here is derived from an EMBL/GenBank/DDBJ whole genome shotgun (WGS) entry which is preliminary data.</text>
</comment>
<dbReference type="AlphaFoldDB" id="A0A2N8RGW3"/>